<dbReference type="AlphaFoldDB" id="A0ABD1FI14"/>
<accession>A0ABD1FI14</accession>
<gene>
    <name evidence="8" type="ORF">AAHA92_31611</name>
</gene>
<dbReference type="GO" id="GO:0008270">
    <property type="term" value="F:zinc ion binding"/>
    <property type="evidence" value="ECO:0007669"/>
    <property type="project" value="UniProtKB-KW"/>
</dbReference>
<dbReference type="PROSITE" id="PS51039">
    <property type="entry name" value="ZF_AN1"/>
    <property type="match status" value="1"/>
</dbReference>
<evidence type="ECO:0000256" key="5">
    <source>
        <dbReference type="PROSITE-ProRule" id="PRU00449"/>
    </source>
</evidence>
<comment type="caution">
    <text evidence="8">The sequence shown here is derived from an EMBL/GenBank/DDBJ whole genome shotgun (WGS) entry which is preliminary data.</text>
</comment>
<sequence length="147" mass="15640">MDSNVDTSGRSANQDHATPPPLLCGGGCGFFGTAEKQGLCSKCYNDRLKELIAKTAQAAAAATPPLDDLKMSGGDAAVEPSAKRRCVVCRRKLGLVPHVCRCGGGGFCDSHRHPEDHGCTFDYKGAGKNTIQEQNPTCKSDKMTRRI</sequence>
<organism evidence="8 9">
    <name type="scientific">Salvia divinorum</name>
    <name type="common">Maria pastora</name>
    <name type="synonym">Diviner's sage</name>
    <dbReference type="NCBI Taxonomy" id="28513"/>
    <lineage>
        <taxon>Eukaryota</taxon>
        <taxon>Viridiplantae</taxon>
        <taxon>Streptophyta</taxon>
        <taxon>Embryophyta</taxon>
        <taxon>Tracheophyta</taxon>
        <taxon>Spermatophyta</taxon>
        <taxon>Magnoliopsida</taxon>
        <taxon>eudicotyledons</taxon>
        <taxon>Gunneridae</taxon>
        <taxon>Pentapetalae</taxon>
        <taxon>asterids</taxon>
        <taxon>lamiids</taxon>
        <taxon>Lamiales</taxon>
        <taxon>Lamiaceae</taxon>
        <taxon>Nepetoideae</taxon>
        <taxon>Mentheae</taxon>
        <taxon>Salviinae</taxon>
        <taxon>Salvia</taxon>
        <taxon>Salvia subgen. Calosphace</taxon>
    </lineage>
</organism>
<dbReference type="EMBL" id="JBEAFC010000014">
    <property type="protein sequence ID" value="KAL1531480.1"/>
    <property type="molecule type" value="Genomic_DNA"/>
</dbReference>
<keyword evidence="3 5" id="KW-0863">Zinc-finger</keyword>
<comment type="function">
    <text evidence="1">May be involved in environmental stress response.</text>
</comment>
<dbReference type="Gene3D" id="1.20.5.4770">
    <property type="match status" value="1"/>
</dbReference>
<keyword evidence="4" id="KW-0862">Zinc</keyword>
<keyword evidence="9" id="KW-1185">Reference proteome</keyword>
<dbReference type="SMART" id="SM00154">
    <property type="entry name" value="ZnF_AN1"/>
    <property type="match status" value="1"/>
</dbReference>
<dbReference type="SUPFAM" id="SSF57716">
    <property type="entry name" value="Glucocorticoid receptor-like (DNA-binding domain)"/>
    <property type="match status" value="1"/>
</dbReference>
<dbReference type="SUPFAM" id="SSF118310">
    <property type="entry name" value="AN1-like Zinc finger"/>
    <property type="match status" value="1"/>
</dbReference>
<evidence type="ECO:0000313" key="8">
    <source>
        <dbReference type="EMBL" id="KAL1531480.1"/>
    </source>
</evidence>
<dbReference type="PROSITE" id="PS51036">
    <property type="entry name" value="ZF_A20"/>
    <property type="match status" value="1"/>
</dbReference>
<proteinExistence type="predicted"/>
<keyword evidence="2" id="KW-0479">Metal-binding</keyword>
<dbReference type="Pfam" id="PF01754">
    <property type="entry name" value="zf-A20"/>
    <property type="match status" value="1"/>
</dbReference>
<evidence type="ECO:0000313" key="9">
    <source>
        <dbReference type="Proteomes" id="UP001567538"/>
    </source>
</evidence>
<evidence type="ECO:0000256" key="2">
    <source>
        <dbReference type="ARBA" id="ARBA00022723"/>
    </source>
</evidence>
<dbReference type="Pfam" id="PF01428">
    <property type="entry name" value="zf-AN1"/>
    <property type="match status" value="1"/>
</dbReference>
<evidence type="ECO:0000256" key="4">
    <source>
        <dbReference type="ARBA" id="ARBA00022833"/>
    </source>
</evidence>
<dbReference type="Proteomes" id="UP001567538">
    <property type="component" value="Unassembled WGS sequence"/>
</dbReference>
<evidence type="ECO:0000256" key="3">
    <source>
        <dbReference type="ARBA" id="ARBA00022771"/>
    </source>
</evidence>
<evidence type="ECO:0000256" key="1">
    <source>
        <dbReference type="ARBA" id="ARBA00003732"/>
    </source>
</evidence>
<dbReference type="InterPro" id="IPR002653">
    <property type="entry name" value="Znf_A20"/>
</dbReference>
<dbReference type="SMART" id="SM00259">
    <property type="entry name" value="ZnF_A20"/>
    <property type="match status" value="1"/>
</dbReference>
<dbReference type="InterPro" id="IPR035896">
    <property type="entry name" value="AN1-like_Znf"/>
</dbReference>
<dbReference type="Gene3D" id="4.10.1110.10">
    <property type="entry name" value="AN1-like Zinc finger"/>
    <property type="match status" value="1"/>
</dbReference>
<evidence type="ECO:0000259" key="6">
    <source>
        <dbReference type="PROSITE" id="PS51036"/>
    </source>
</evidence>
<feature type="domain" description="AN1-type" evidence="7">
    <location>
        <begin position="80"/>
        <end position="127"/>
    </location>
</feature>
<protein>
    <submittedName>
        <fullName evidence="8">Uncharacterized protein</fullName>
    </submittedName>
</protein>
<name>A0ABD1FI14_SALDI</name>
<dbReference type="InterPro" id="IPR000058">
    <property type="entry name" value="Znf_AN1"/>
</dbReference>
<feature type="domain" description="A20-type" evidence="6">
    <location>
        <begin position="18"/>
        <end position="52"/>
    </location>
</feature>
<dbReference type="PANTHER" id="PTHR10634:SF98">
    <property type="entry name" value="ZINC FINGER A20 AND AN1 DOMAIN-CONTAINING STRESS-ASSOCIATED PROTEIN 3"/>
    <property type="match status" value="1"/>
</dbReference>
<evidence type="ECO:0000259" key="7">
    <source>
        <dbReference type="PROSITE" id="PS51039"/>
    </source>
</evidence>
<reference evidence="8 9" key="1">
    <citation type="submission" date="2024-06" db="EMBL/GenBank/DDBJ databases">
        <title>A chromosome level genome sequence of Diviner's sage (Salvia divinorum).</title>
        <authorList>
            <person name="Ford S.A."/>
            <person name="Ro D.-K."/>
            <person name="Ness R.W."/>
            <person name="Phillips M.A."/>
        </authorList>
    </citation>
    <scope>NUCLEOTIDE SEQUENCE [LARGE SCALE GENOMIC DNA]</scope>
    <source>
        <strain evidence="8">SAF-2024a</strain>
        <tissue evidence="8">Leaf</tissue>
    </source>
</reference>
<dbReference type="InterPro" id="IPR050652">
    <property type="entry name" value="AN1_A20_ZnFinger"/>
</dbReference>
<dbReference type="PANTHER" id="PTHR10634">
    <property type="entry name" value="AN1-TYPE ZINC FINGER PROTEIN"/>
    <property type="match status" value="1"/>
</dbReference>